<comment type="caution">
    <text evidence="3">The sequence shown here is derived from an EMBL/GenBank/DDBJ whole genome shotgun (WGS) entry which is preliminary data.</text>
</comment>
<dbReference type="PANTHER" id="PTHR24321:SF8">
    <property type="entry name" value="ESTRADIOL 17-BETA-DEHYDROGENASE 8-RELATED"/>
    <property type="match status" value="1"/>
</dbReference>
<dbReference type="OrthoDB" id="7170719at2"/>
<dbReference type="Gene3D" id="3.40.50.720">
    <property type="entry name" value="NAD(P)-binding Rossmann-like Domain"/>
    <property type="match status" value="1"/>
</dbReference>
<dbReference type="Proteomes" id="UP000285092">
    <property type="component" value="Unassembled WGS sequence"/>
</dbReference>
<keyword evidence="4" id="KW-1185">Reference proteome</keyword>
<gene>
    <name evidence="3" type="ORF">D2V04_14755</name>
</gene>
<evidence type="ECO:0000256" key="2">
    <source>
        <dbReference type="ARBA" id="ARBA00023002"/>
    </source>
</evidence>
<dbReference type="AlphaFoldDB" id="A0A418NE10"/>
<evidence type="ECO:0000256" key="1">
    <source>
        <dbReference type="ARBA" id="ARBA00006484"/>
    </source>
</evidence>
<comment type="similarity">
    <text evidence="1">Belongs to the short-chain dehydrogenases/reductases (SDR) family.</text>
</comment>
<proteinExistence type="inferred from homology"/>
<sequence length="252" mass="25247">MRLENKRVLITGAASGIGLACAQVMVSHGARVIGSDIDGLALAAVADEAGMAEALPLDVANERDWAAAAAKVSRMFGGLDALVHSAGIGVGGDLTTLPLESWRRQQAINLDGAFLAIKHMLPLLREGGGGGSITLIASVTGIRGSAVFAPYAASKAGVIALARSSAQASAAAGDGVRVNAIAPGVIATPIFGRMEGVDAAASDPVATAARLVPLGRVGQPEDIAYAAVYLASDEAAYVTGIVLPVDGGLLMR</sequence>
<dbReference type="PRINTS" id="PR00080">
    <property type="entry name" value="SDRFAMILY"/>
</dbReference>
<accession>A0A418NE10</accession>
<dbReference type="GO" id="GO:0016491">
    <property type="term" value="F:oxidoreductase activity"/>
    <property type="evidence" value="ECO:0007669"/>
    <property type="project" value="UniProtKB-KW"/>
</dbReference>
<evidence type="ECO:0000313" key="3">
    <source>
        <dbReference type="EMBL" id="RIV75556.1"/>
    </source>
</evidence>
<evidence type="ECO:0000313" key="4">
    <source>
        <dbReference type="Proteomes" id="UP000285092"/>
    </source>
</evidence>
<dbReference type="PRINTS" id="PR00081">
    <property type="entry name" value="GDHRDH"/>
</dbReference>
<dbReference type="SUPFAM" id="SSF51735">
    <property type="entry name" value="NAD(P)-binding Rossmann-fold domains"/>
    <property type="match status" value="1"/>
</dbReference>
<dbReference type="Pfam" id="PF13561">
    <property type="entry name" value="adh_short_C2"/>
    <property type="match status" value="1"/>
</dbReference>
<dbReference type="FunFam" id="3.40.50.720:FF:000084">
    <property type="entry name" value="Short-chain dehydrogenase reductase"/>
    <property type="match status" value="1"/>
</dbReference>
<organism evidence="3 4">
    <name type="scientific">Pelagerythrobacter aerophilus</name>
    <dbReference type="NCBI Taxonomy" id="2306995"/>
    <lineage>
        <taxon>Bacteria</taxon>
        <taxon>Pseudomonadati</taxon>
        <taxon>Pseudomonadota</taxon>
        <taxon>Alphaproteobacteria</taxon>
        <taxon>Sphingomonadales</taxon>
        <taxon>Erythrobacteraceae</taxon>
        <taxon>Pelagerythrobacter</taxon>
    </lineage>
</organism>
<keyword evidence="2" id="KW-0560">Oxidoreductase</keyword>
<dbReference type="EMBL" id="QXFK01000019">
    <property type="protein sequence ID" value="RIV75556.1"/>
    <property type="molecule type" value="Genomic_DNA"/>
</dbReference>
<dbReference type="PANTHER" id="PTHR24321">
    <property type="entry name" value="DEHYDROGENASES, SHORT CHAIN"/>
    <property type="match status" value="1"/>
</dbReference>
<name>A0A418NE10_9SPHN</name>
<reference evidence="3 4" key="1">
    <citation type="submission" date="2018-08" db="EMBL/GenBank/DDBJ databases">
        <title>Altererythrobacter sp.Ery1 and Ery12, the genome sequencing of novel strains in genus Alterythrobacter.</title>
        <authorList>
            <person name="Cheng H."/>
            <person name="Wu Y.-H."/>
            <person name="Fang C."/>
            <person name="Xu X.-W."/>
        </authorList>
    </citation>
    <scope>NUCLEOTIDE SEQUENCE [LARGE SCALE GENOMIC DNA]</scope>
    <source>
        <strain evidence="3 4">Ery1</strain>
    </source>
</reference>
<protein>
    <submittedName>
        <fullName evidence="3">SDR family oxidoreductase</fullName>
    </submittedName>
</protein>
<dbReference type="PROSITE" id="PS51257">
    <property type="entry name" value="PROKAR_LIPOPROTEIN"/>
    <property type="match status" value="1"/>
</dbReference>
<dbReference type="InterPro" id="IPR002347">
    <property type="entry name" value="SDR_fam"/>
</dbReference>
<dbReference type="RefSeq" id="WP_119514482.1">
    <property type="nucleotide sequence ID" value="NZ_QXFK01000019.1"/>
</dbReference>
<dbReference type="InterPro" id="IPR036291">
    <property type="entry name" value="NAD(P)-bd_dom_sf"/>
</dbReference>